<keyword evidence="4" id="KW-0418">Kinase</keyword>
<dbReference type="AlphaFoldDB" id="A0A4V2G4T8"/>
<sequence>MRVADGGRGQILLIAAGLVSILVLLEWYFDFDFSLGILYIVPVMIAATILTRWQIVAAAAFCAYTRGLFTADETHLEHILRFCMATIAYAACGLWIYQIAESRLVVLKHYSRLRYEQHMRRRAQEQLRLLAESSPAAILTMDSNGLILAANRAAETMLQSEGPLLGQQIRRYMGLFYDALRLPAGIGDISTSANAWARRGDGTLVPTTTWFSIYGAGVSRHLAAIVVDMSNEVREREHAQFEQIVSHDRILASAVSHEIRNLCSAIFVVASNMERSSTIARDPDFVALKNLAMGLRDLASVDLRRKTRMRLSAVRLQELAEEVRVIIGQDWADIPGEFEWRVPDDLPAVQANRQGLIQTLLNLSQNSLRAIQDLPQPRFTIETFVHAERISLRVSDTGPGLNSTEHLFQPFRPESDGSGLGLYVSRALIESFGGELRFEPTAAGCCFVITLLAAHNEDQSLPIEAAEAEREHA</sequence>
<gene>
    <name evidence="8" type="ORF">BDD14_3856</name>
</gene>
<dbReference type="InterPro" id="IPR004358">
    <property type="entry name" value="Sig_transdc_His_kin-like_C"/>
</dbReference>
<dbReference type="NCBIfam" id="TIGR00229">
    <property type="entry name" value="sensory_box"/>
    <property type="match status" value="1"/>
</dbReference>
<dbReference type="SUPFAM" id="SSF55874">
    <property type="entry name" value="ATPase domain of HSP90 chaperone/DNA topoisomerase II/histidine kinase"/>
    <property type="match status" value="1"/>
</dbReference>
<feature type="domain" description="Histidine kinase" evidence="6">
    <location>
        <begin position="254"/>
        <end position="455"/>
    </location>
</feature>
<dbReference type="PROSITE" id="PS50109">
    <property type="entry name" value="HIS_KIN"/>
    <property type="match status" value="1"/>
</dbReference>
<comment type="caution">
    <text evidence="8">The sequence shown here is derived from an EMBL/GenBank/DDBJ whole genome shotgun (WGS) entry which is preliminary data.</text>
</comment>
<feature type="transmembrane region" description="Helical" evidence="5">
    <location>
        <begin position="35"/>
        <end position="67"/>
    </location>
</feature>
<dbReference type="Gene3D" id="3.30.565.10">
    <property type="entry name" value="Histidine kinase-like ATPase, C-terminal domain"/>
    <property type="match status" value="1"/>
</dbReference>
<comment type="catalytic activity">
    <reaction evidence="1">
        <text>ATP + protein L-histidine = ADP + protein N-phospho-L-histidine.</text>
        <dbReference type="EC" id="2.7.13.3"/>
    </reaction>
</comment>
<organism evidence="8 9">
    <name type="scientific">Edaphobacter modestus</name>
    <dbReference type="NCBI Taxonomy" id="388466"/>
    <lineage>
        <taxon>Bacteria</taxon>
        <taxon>Pseudomonadati</taxon>
        <taxon>Acidobacteriota</taxon>
        <taxon>Terriglobia</taxon>
        <taxon>Terriglobales</taxon>
        <taxon>Acidobacteriaceae</taxon>
        <taxon>Edaphobacter</taxon>
    </lineage>
</organism>
<dbReference type="GO" id="GO:0004673">
    <property type="term" value="F:protein histidine kinase activity"/>
    <property type="evidence" value="ECO:0007669"/>
    <property type="project" value="UniProtKB-EC"/>
</dbReference>
<evidence type="ECO:0000259" key="7">
    <source>
        <dbReference type="PROSITE" id="PS50112"/>
    </source>
</evidence>
<feature type="transmembrane region" description="Helical" evidence="5">
    <location>
        <begin position="12"/>
        <end position="29"/>
    </location>
</feature>
<dbReference type="InterPro" id="IPR003594">
    <property type="entry name" value="HATPase_dom"/>
</dbReference>
<keyword evidence="5" id="KW-0472">Membrane</keyword>
<evidence type="ECO:0000259" key="6">
    <source>
        <dbReference type="PROSITE" id="PS50109"/>
    </source>
</evidence>
<evidence type="ECO:0000256" key="3">
    <source>
        <dbReference type="ARBA" id="ARBA00022679"/>
    </source>
</evidence>
<dbReference type="EC" id="2.7.13.3" evidence="2"/>
<dbReference type="PANTHER" id="PTHR43047">
    <property type="entry name" value="TWO-COMPONENT HISTIDINE PROTEIN KINASE"/>
    <property type="match status" value="1"/>
</dbReference>
<evidence type="ECO:0000256" key="4">
    <source>
        <dbReference type="ARBA" id="ARBA00022777"/>
    </source>
</evidence>
<dbReference type="EMBL" id="SHKW01000001">
    <property type="protein sequence ID" value="RZU42296.1"/>
    <property type="molecule type" value="Genomic_DNA"/>
</dbReference>
<dbReference type="Pfam" id="PF02518">
    <property type="entry name" value="HATPase_c"/>
    <property type="match status" value="1"/>
</dbReference>
<dbReference type="Gene3D" id="3.30.450.20">
    <property type="entry name" value="PAS domain"/>
    <property type="match status" value="1"/>
</dbReference>
<protein>
    <recommendedName>
        <fullName evidence="2">histidine kinase</fullName>
        <ecNumber evidence="2">2.7.13.3</ecNumber>
    </recommendedName>
</protein>
<dbReference type="InterPro" id="IPR000014">
    <property type="entry name" value="PAS"/>
</dbReference>
<evidence type="ECO:0000256" key="1">
    <source>
        <dbReference type="ARBA" id="ARBA00000085"/>
    </source>
</evidence>
<keyword evidence="5" id="KW-0812">Transmembrane</keyword>
<evidence type="ECO:0000313" key="9">
    <source>
        <dbReference type="Proteomes" id="UP000292958"/>
    </source>
</evidence>
<dbReference type="PROSITE" id="PS50112">
    <property type="entry name" value="PAS"/>
    <property type="match status" value="1"/>
</dbReference>
<dbReference type="InterPro" id="IPR035965">
    <property type="entry name" value="PAS-like_dom_sf"/>
</dbReference>
<dbReference type="Proteomes" id="UP000292958">
    <property type="component" value="Unassembled WGS sequence"/>
</dbReference>
<dbReference type="Pfam" id="PF13188">
    <property type="entry name" value="PAS_8"/>
    <property type="match status" value="1"/>
</dbReference>
<accession>A0A4V2G4T8</accession>
<keyword evidence="3" id="KW-0808">Transferase</keyword>
<keyword evidence="5" id="KW-1133">Transmembrane helix</keyword>
<dbReference type="InterPro" id="IPR036890">
    <property type="entry name" value="HATPase_C_sf"/>
</dbReference>
<dbReference type="InterPro" id="IPR005467">
    <property type="entry name" value="His_kinase_dom"/>
</dbReference>
<feature type="domain" description="PAS" evidence="7">
    <location>
        <begin position="123"/>
        <end position="158"/>
    </location>
</feature>
<evidence type="ECO:0000256" key="5">
    <source>
        <dbReference type="SAM" id="Phobius"/>
    </source>
</evidence>
<evidence type="ECO:0000313" key="8">
    <source>
        <dbReference type="EMBL" id="RZU42296.1"/>
    </source>
</evidence>
<evidence type="ECO:0000256" key="2">
    <source>
        <dbReference type="ARBA" id="ARBA00012438"/>
    </source>
</evidence>
<feature type="transmembrane region" description="Helical" evidence="5">
    <location>
        <begin position="79"/>
        <end position="97"/>
    </location>
</feature>
<reference evidence="8 9" key="1">
    <citation type="submission" date="2019-02" db="EMBL/GenBank/DDBJ databases">
        <title>Genomic Encyclopedia of Archaeal and Bacterial Type Strains, Phase II (KMG-II): from individual species to whole genera.</title>
        <authorList>
            <person name="Goeker M."/>
        </authorList>
    </citation>
    <scope>NUCLEOTIDE SEQUENCE [LARGE SCALE GENOMIC DNA]</scope>
    <source>
        <strain evidence="8 9">DSM 18101</strain>
    </source>
</reference>
<proteinExistence type="predicted"/>
<dbReference type="SMART" id="SM00387">
    <property type="entry name" value="HATPase_c"/>
    <property type="match status" value="1"/>
</dbReference>
<dbReference type="SUPFAM" id="SSF55785">
    <property type="entry name" value="PYP-like sensor domain (PAS domain)"/>
    <property type="match status" value="1"/>
</dbReference>
<keyword evidence="9" id="KW-1185">Reference proteome</keyword>
<name>A0A4V2G4T8_9BACT</name>
<dbReference type="PRINTS" id="PR00344">
    <property type="entry name" value="BCTRLSENSOR"/>
</dbReference>